<reference evidence="1 2" key="1">
    <citation type="submission" date="2017-07" db="EMBL/GenBank/DDBJ databases">
        <title>Leptospira spp. isolated from tropical soils.</title>
        <authorList>
            <person name="Thibeaux R."/>
            <person name="Iraola G."/>
            <person name="Ferres I."/>
            <person name="Bierque E."/>
            <person name="Girault D."/>
            <person name="Soupe-Gilbert M.-E."/>
            <person name="Picardeau M."/>
            <person name="Goarant C."/>
        </authorList>
    </citation>
    <scope>NUCLEOTIDE SEQUENCE [LARGE SCALE GENOMIC DNA]</scope>
    <source>
        <strain evidence="1 2">ATI7-C-A2</strain>
    </source>
</reference>
<dbReference type="InterPro" id="IPR009003">
    <property type="entry name" value="Peptidase_S1_PA"/>
</dbReference>
<evidence type="ECO:0000313" key="1">
    <source>
        <dbReference type="EMBL" id="PKA14344.1"/>
    </source>
</evidence>
<sequence length="351" mass="40001">MEEIFQSIFPIIISKKGIPEQIASGVLLKIQEELFILTSAHVYDGINGNGLLVPTKTGLIEIEYFASHIPDAKNDRKNDKIDIAYLRFKAGSPIEFVDGLAPLSLNQIDISDSREGEDIYTFTGFPYRKSKFYDNKLSSELYSFTGGASNEEIFVEQNYDKNINIIIDFNRKKTIGEVGSISAAPLPNGISGGGIFSYSKDKRKLFSDEKVIRLVGIAHTFLEKEKLLVGTSIKLYLNLIFSNNPHLITDLDKEAGPAIMLFPIPYYKREQWTLIKDKMEDKDVLHPTWDEWRIDAENYLDTLASENKLYLRIEFDVNQFIDYCKDKNLPLVGRSRIQFISAKLANIIFEK</sequence>
<dbReference type="Proteomes" id="UP000231857">
    <property type="component" value="Unassembled WGS sequence"/>
</dbReference>
<dbReference type="RefSeq" id="WP_100725317.1">
    <property type="nucleotide sequence ID" value="NZ_NPEG01000022.1"/>
</dbReference>
<proteinExistence type="predicted"/>
<organism evidence="1 2">
    <name type="scientific">Leptospira haakeii</name>
    <dbReference type="NCBI Taxonomy" id="2023198"/>
    <lineage>
        <taxon>Bacteria</taxon>
        <taxon>Pseudomonadati</taxon>
        <taxon>Spirochaetota</taxon>
        <taxon>Spirochaetia</taxon>
        <taxon>Leptospirales</taxon>
        <taxon>Leptospiraceae</taxon>
        <taxon>Leptospira</taxon>
    </lineage>
</organism>
<keyword evidence="2" id="KW-1185">Reference proteome</keyword>
<dbReference type="EMBL" id="NPEI01000020">
    <property type="protein sequence ID" value="PKA14344.1"/>
    <property type="molecule type" value="Genomic_DNA"/>
</dbReference>
<evidence type="ECO:0000313" key="2">
    <source>
        <dbReference type="Proteomes" id="UP000231857"/>
    </source>
</evidence>
<dbReference type="SUPFAM" id="SSF50494">
    <property type="entry name" value="Trypsin-like serine proteases"/>
    <property type="match status" value="1"/>
</dbReference>
<accession>A0ABX4PJX2</accession>
<protein>
    <recommendedName>
        <fullName evidence="3">Serine protease</fullName>
    </recommendedName>
</protein>
<gene>
    <name evidence="1" type="ORF">CH363_19290</name>
</gene>
<evidence type="ECO:0008006" key="3">
    <source>
        <dbReference type="Google" id="ProtNLM"/>
    </source>
</evidence>
<name>A0ABX4PJX2_9LEPT</name>
<comment type="caution">
    <text evidence="1">The sequence shown here is derived from an EMBL/GenBank/DDBJ whole genome shotgun (WGS) entry which is preliminary data.</text>
</comment>